<dbReference type="OrthoDB" id="305148at2759"/>
<dbReference type="EMBL" id="CAJJDO010000069">
    <property type="protein sequence ID" value="CAD8178313.1"/>
    <property type="molecule type" value="Genomic_DNA"/>
</dbReference>
<dbReference type="GO" id="GO:0035725">
    <property type="term" value="P:sodium ion transmembrane transport"/>
    <property type="evidence" value="ECO:0007669"/>
    <property type="project" value="TreeGrafter"/>
</dbReference>
<evidence type="ECO:0000256" key="2">
    <source>
        <dbReference type="SAM" id="Phobius"/>
    </source>
</evidence>
<comment type="caution">
    <text evidence="3">The sequence shown here is derived from an EMBL/GenBank/DDBJ whole genome shotgun (WGS) entry which is preliminary data.</text>
</comment>
<dbReference type="GO" id="GO:0003254">
    <property type="term" value="P:regulation of membrane depolarization"/>
    <property type="evidence" value="ECO:0007669"/>
    <property type="project" value="TreeGrafter"/>
</dbReference>
<dbReference type="PANTHER" id="PTHR45689:SF5">
    <property type="entry name" value="I[[H]] CHANNEL, ISOFORM E"/>
    <property type="match status" value="1"/>
</dbReference>
<dbReference type="GO" id="GO:0098855">
    <property type="term" value="C:HCN channel complex"/>
    <property type="evidence" value="ECO:0007669"/>
    <property type="project" value="TreeGrafter"/>
</dbReference>
<feature type="transmembrane region" description="Helical" evidence="2">
    <location>
        <begin position="340"/>
        <end position="357"/>
    </location>
</feature>
<accession>A0A8S1VPD4</accession>
<evidence type="ECO:0000256" key="1">
    <source>
        <dbReference type="SAM" id="MobiDB-lite"/>
    </source>
</evidence>
<gene>
    <name evidence="3" type="ORF">PPENT_87.1.T0690118</name>
</gene>
<keyword evidence="2" id="KW-0812">Transmembrane</keyword>
<evidence type="ECO:0000313" key="3">
    <source>
        <dbReference type="EMBL" id="CAD8178313.1"/>
    </source>
</evidence>
<feature type="compositionally biased region" description="Polar residues" evidence="1">
    <location>
        <begin position="45"/>
        <end position="57"/>
    </location>
</feature>
<dbReference type="PANTHER" id="PTHR45689">
    <property type="entry name" value="I[[H]] CHANNEL, ISOFORM E"/>
    <property type="match status" value="1"/>
</dbReference>
<sequence>MIQNSTTTPPNEDSLCKPIIQIMSTMNQQQMRVRKPSEESRKIQSETQQVKITHPKSPTLTQVSVQIASDRASPHNQQDLLLINEEPSNKEDSQQLSMIKKQNDSDQLFRKSIFNKHRNSQSSLSLLYREKATLISNLTISKRQFKLINDLSAQYFIPLKDQIEKFLKSECAPKLIIFSVYFIFLLFYLTVLLIEIGCNQLAISNLAIFQYIMLITQIMEFSYQMISYKGNIINIIIDNLGLIPFISYQIDNQQSQKLIYLLYLIRFRKINNFIQNLNFYSNQQDFIFIIQTTIQLHFSTCFAQTIIFMFTLSQQDYIVYIQNIFTLIFITPQILGQYYFLIYLIKILLIIFYFYKFKQIINYQSIQLDQYLNYQPNTQKLIYEYSNLNKQNIFDINLMPNFLQRKMKREKYFKILSEIPIFNTSFSKQTILNICDLIQEQILRPNEIIVQKQALFIHLQGIIQLVQKSDSSLQQFKLTKIRNPFSIFNNGAFFKNQMQGIQFESIGHSKVASLNSQLFHQLIKQCPREFQKYRMLVDTIILDNDPYLANIFCYGCHQAHDLTQCPFVNYKPNKYFIINSYKIHKEQNRVSDFKREVQRKKKKIIIKSGNAQEDSESFESEEKDKVAPFNKILPSQNSSLSLNNNNYPINQLELSSVPYVSYSHSGQTLYSKKMDSDNHFSVQGISSSNSSRKIIQNEGKEVGQSKFQKYGQLEEMQGSSFQCNPLQRVQDSLLQTRIKYKKNRTDKQSQYQKYQTDIQQKQQKRDLRKNQTMISNYSVLDNHKRRRTSIEGNFMQSFEKISQFDDYFPHYNVDKQINNYQRIQSVNKDSNQ</sequence>
<organism evidence="3 4">
    <name type="scientific">Paramecium pentaurelia</name>
    <dbReference type="NCBI Taxonomy" id="43138"/>
    <lineage>
        <taxon>Eukaryota</taxon>
        <taxon>Sar</taxon>
        <taxon>Alveolata</taxon>
        <taxon>Ciliophora</taxon>
        <taxon>Intramacronucleata</taxon>
        <taxon>Oligohymenophorea</taxon>
        <taxon>Peniculida</taxon>
        <taxon>Parameciidae</taxon>
        <taxon>Paramecium</taxon>
    </lineage>
</organism>
<dbReference type="Proteomes" id="UP000689195">
    <property type="component" value="Unassembled WGS sequence"/>
</dbReference>
<keyword evidence="2" id="KW-0472">Membrane</keyword>
<feature type="transmembrane region" description="Helical" evidence="2">
    <location>
        <begin position="317"/>
        <end position="334"/>
    </location>
</feature>
<dbReference type="GO" id="GO:0005249">
    <property type="term" value="F:voltage-gated potassium channel activity"/>
    <property type="evidence" value="ECO:0007669"/>
    <property type="project" value="TreeGrafter"/>
</dbReference>
<feature type="compositionally biased region" description="Basic and acidic residues" evidence="1">
    <location>
        <begin position="35"/>
        <end position="44"/>
    </location>
</feature>
<proteinExistence type="predicted"/>
<keyword evidence="4" id="KW-1185">Reference proteome</keyword>
<name>A0A8S1VPD4_9CILI</name>
<keyword evidence="2" id="KW-1133">Transmembrane helix</keyword>
<evidence type="ECO:0008006" key="5">
    <source>
        <dbReference type="Google" id="ProtNLM"/>
    </source>
</evidence>
<feature type="transmembrane region" description="Helical" evidence="2">
    <location>
        <begin position="175"/>
        <end position="194"/>
    </location>
</feature>
<feature type="transmembrane region" description="Helical" evidence="2">
    <location>
        <begin position="286"/>
        <end position="310"/>
    </location>
</feature>
<evidence type="ECO:0000313" key="4">
    <source>
        <dbReference type="Proteomes" id="UP000689195"/>
    </source>
</evidence>
<feature type="transmembrane region" description="Helical" evidence="2">
    <location>
        <begin position="200"/>
        <end position="219"/>
    </location>
</feature>
<dbReference type="InterPro" id="IPR051413">
    <property type="entry name" value="K/Na_HCN_channel"/>
</dbReference>
<feature type="region of interest" description="Disordered" evidence="1">
    <location>
        <begin position="33"/>
        <end position="57"/>
    </location>
</feature>
<dbReference type="AlphaFoldDB" id="A0A8S1VPD4"/>
<protein>
    <recommendedName>
        <fullName evidence="5">Cyclic nucleotide-binding domain-containing protein</fullName>
    </recommendedName>
</protein>
<reference evidence="3" key="1">
    <citation type="submission" date="2021-01" db="EMBL/GenBank/DDBJ databases">
        <authorList>
            <consortium name="Genoscope - CEA"/>
            <person name="William W."/>
        </authorList>
    </citation>
    <scope>NUCLEOTIDE SEQUENCE</scope>
</reference>